<name>A0A1J5PBL8_9ZZZZ</name>
<dbReference type="EMBL" id="MLJW01005493">
    <property type="protein sequence ID" value="OIQ68120.1"/>
    <property type="molecule type" value="Genomic_DNA"/>
</dbReference>
<protein>
    <submittedName>
        <fullName evidence="1">Uncharacterized protein</fullName>
    </submittedName>
</protein>
<reference evidence="1" key="1">
    <citation type="submission" date="2016-10" db="EMBL/GenBank/DDBJ databases">
        <title>Sequence of Gallionella enrichment culture.</title>
        <authorList>
            <person name="Poehlein A."/>
            <person name="Muehling M."/>
            <person name="Daniel R."/>
        </authorList>
    </citation>
    <scope>NUCLEOTIDE SEQUENCE</scope>
</reference>
<evidence type="ECO:0000313" key="1">
    <source>
        <dbReference type="EMBL" id="OIQ68120.1"/>
    </source>
</evidence>
<organism evidence="1">
    <name type="scientific">mine drainage metagenome</name>
    <dbReference type="NCBI Taxonomy" id="410659"/>
    <lineage>
        <taxon>unclassified sequences</taxon>
        <taxon>metagenomes</taxon>
        <taxon>ecological metagenomes</taxon>
    </lineage>
</organism>
<sequence>MSGALTSTPTTVGNCLTMIVVAMPKAKPRNTGREIRLVRLPARTSAATTKKTPVSSTAAVATIAFASAESCIAAKVAARIAAADEVVETMAKRLRPIRA</sequence>
<comment type="caution">
    <text evidence="1">The sequence shown here is derived from an EMBL/GenBank/DDBJ whole genome shotgun (WGS) entry which is preliminary data.</text>
</comment>
<proteinExistence type="predicted"/>
<gene>
    <name evidence="1" type="ORF">GALL_502900</name>
</gene>
<accession>A0A1J5PBL8</accession>
<dbReference type="AlphaFoldDB" id="A0A1J5PBL8"/>